<evidence type="ECO:0000313" key="2">
    <source>
        <dbReference type="Proteomes" id="UP001060085"/>
    </source>
</evidence>
<comment type="caution">
    <text evidence="1">The sequence shown here is derived from an EMBL/GenBank/DDBJ whole genome shotgun (WGS) entry which is preliminary data.</text>
</comment>
<reference evidence="2" key="1">
    <citation type="journal article" date="2023" name="Nat. Plants">
        <title>Single-cell RNA sequencing provides a high-resolution roadmap for understanding the multicellular compartmentation of specialized metabolism.</title>
        <authorList>
            <person name="Sun S."/>
            <person name="Shen X."/>
            <person name="Li Y."/>
            <person name="Li Y."/>
            <person name="Wang S."/>
            <person name="Li R."/>
            <person name="Zhang H."/>
            <person name="Shen G."/>
            <person name="Guo B."/>
            <person name="Wei J."/>
            <person name="Xu J."/>
            <person name="St-Pierre B."/>
            <person name="Chen S."/>
            <person name="Sun C."/>
        </authorList>
    </citation>
    <scope>NUCLEOTIDE SEQUENCE [LARGE SCALE GENOMIC DNA]</scope>
</reference>
<keyword evidence="2" id="KW-1185">Reference proteome</keyword>
<accession>A0ACC0C5G4</accession>
<organism evidence="1 2">
    <name type="scientific">Catharanthus roseus</name>
    <name type="common">Madagascar periwinkle</name>
    <name type="synonym">Vinca rosea</name>
    <dbReference type="NCBI Taxonomy" id="4058"/>
    <lineage>
        <taxon>Eukaryota</taxon>
        <taxon>Viridiplantae</taxon>
        <taxon>Streptophyta</taxon>
        <taxon>Embryophyta</taxon>
        <taxon>Tracheophyta</taxon>
        <taxon>Spermatophyta</taxon>
        <taxon>Magnoliopsida</taxon>
        <taxon>eudicotyledons</taxon>
        <taxon>Gunneridae</taxon>
        <taxon>Pentapetalae</taxon>
        <taxon>asterids</taxon>
        <taxon>lamiids</taxon>
        <taxon>Gentianales</taxon>
        <taxon>Apocynaceae</taxon>
        <taxon>Rauvolfioideae</taxon>
        <taxon>Vinceae</taxon>
        <taxon>Catharanthinae</taxon>
        <taxon>Catharanthus</taxon>
    </lineage>
</organism>
<dbReference type="EMBL" id="CM044701">
    <property type="protein sequence ID" value="KAI5680198.1"/>
    <property type="molecule type" value="Genomic_DNA"/>
</dbReference>
<gene>
    <name evidence="1" type="ORF">M9H77_01425</name>
</gene>
<dbReference type="Proteomes" id="UP001060085">
    <property type="component" value="Linkage Group LG01"/>
</dbReference>
<name>A0ACC0C5G4_CATRO</name>
<evidence type="ECO:0000313" key="1">
    <source>
        <dbReference type="EMBL" id="KAI5680198.1"/>
    </source>
</evidence>
<protein>
    <submittedName>
        <fullName evidence="1">Uncharacterized protein</fullName>
    </submittedName>
</protein>
<sequence length="245" mass="27344">MGFWVNLSRLWPGPALDIFCFIVPLKSCWNRRRNSSIIDARPALSVETQSSSVHRIENEVSSAENKEPVCDLMVGWTVYKKIGMYEEEGTLVSYNSVTKIYEVEYKNGKSEKVTAENVVKYLSPCRPGDEQPSGRALRMRAMNAGAARPARKPAKRKSVATAPSQQSRKVPRGSATSEKPPAASGSGRKEPYKSLRTLKVWTRSHLEFLLKEDAKMQDSYGMILHLDSVLLVVTIVFGFSQCLGI</sequence>
<proteinExistence type="predicted"/>